<evidence type="ECO:0000256" key="9">
    <source>
        <dbReference type="PIRSR" id="PIRSR001589-2"/>
    </source>
</evidence>
<evidence type="ECO:0000313" key="13">
    <source>
        <dbReference type="Proteomes" id="UP000054926"/>
    </source>
</evidence>
<dbReference type="Gene3D" id="3.40.50.620">
    <property type="entry name" value="HUPs"/>
    <property type="match status" value="1"/>
</dbReference>
<dbReference type="PIRSF" id="PIRSF001589">
    <property type="entry name" value="Asn_synthetase_glu-h"/>
    <property type="match status" value="1"/>
</dbReference>
<keyword evidence="8" id="KW-0061">Asparagine biosynthesis</keyword>
<dbReference type="GO" id="GO:0005524">
    <property type="term" value="F:ATP binding"/>
    <property type="evidence" value="ECO:0007669"/>
    <property type="project" value="UniProtKB-KW"/>
</dbReference>
<dbReference type="PANTHER" id="PTHR43284:SF1">
    <property type="entry name" value="ASPARAGINE SYNTHETASE"/>
    <property type="match status" value="1"/>
</dbReference>
<dbReference type="GO" id="GO:0004066">
    <property type="term" value="F:asparagine synthase (glutamine-hydrolyzing) activity"/>
    <property type="evidence" value="ECO:0007669"/>
    <property type="project" value="UniProtKB-EC"/>
</dbReference>
<evidence type="ECO:0000256" key="7">
    <source>
        <dbReference type="ARBA" id="ARBA00048741"/>
    </source>
</evidence>
<dbReference type="NCBIfam" id="TIGR01536">
    <property type="entry name" value="asn_synth_AEB"/>
    <property type="match status" value="1"/>
</dbReference>
<dbReference type="CDD" id="cd00712">
    <property type="entry name" value="AsnB"/>
    <property type="match status" value="1"/>
</dbReference>
<evidence type="ECO:0000256" key="6">
    <source>
        <dbReference type="ARBA" id="ARBA00022962"/>
    </source>
</evidence>
<dbReference type="InterPro" id="IPR033738">
    <property type="entry name" value="AsnB_N"/>
</dbReference>
<feature type="binding site" evidence="9">
    <location>
        <position position="103"/>
    </location>
    <ligand>
        <name>L-glutamine</name>
        <dbReference type="ChEBI" id="CHEBI:58359"/>
    </ligand>
</feature>
<keyword evidence="8" id="KW-0028">Amino-acid biosynthesis</keyword>
<dbReference type="SUPFAM" id="SSF52402">
    <property type="entry name" value="Adenine nucleotide alpha hydrolases-like"/>
    <property type="match status" value="1"/>
</dbReference>
<dbReference type="Proteomes" id="UP000054926">
    <property type="component" value="Unassembled WGS sequence"/>
</dbReference>
<keyword evidence="5 9" id="KW-0067">ATP-binding</keyword>
<organism evidence="12 13">
    <name type="scientific">Legionella steelei</name>
    <dbReference type="NCBI Taxonomy" id="947033"/>
    <lineage>
        <taxon>Bacteria</taxon>
        <taxon>Pseudomonadati</taxon>
        <taxon>Pseudomonadota</taxon>
        <taxon>Gammaproteobacteria</taxon>
        <taxon>Legionellales</taxon>
        <taxon>Legionellaceae</taxon>
        <taxon>Legionella</taxon>
    </lineage>
</organism>
<dbReference type="OrthoDB" id="9763290at2"/>
<comment type="similarity">
    <text evidence="2">Belongs to the asparagine synthetase family.</text>
</comment>
<dbReference type="EMBL" id="LNYY01000019">
    <property type="protein sequence ID" value="KTD69659.1"/>
    <property type="molecule type" value="Genomic_DNA"/>
</dbReference>
<evidence type="ECO:0000313" key="12">
    <source>
        <dbReference type="EMBL" id="KTD69659.1"/>
    </source>
</evidence>
<accession>A0A0W0ZKE9</accession>
<keyword evidence="6 8" id="KW-0315">Glutamine amidotransferase</keyword>
<name>A0A0W0ZKE9_9GAMM</name>
<dbReference type="InterPro" id="IPR029055">
    <property type="entry name" value="Ntn_hydrolases_N"/>
</dbReference>
<keyword evidence="13" id="KW-1185">Reference proteome</keyword>
<dbReference type="InterPro" id="IPR006426">
    <property type="entry name" value="Asn_synth_AEB"/>
</dbReference>
<dbReference type="RefSeq" id="WP_058511583.1">
    <property type="nucleotide sequence ID" value="NZ_DAIOMV010000008.1"/>
</dbReference>
<dbReference type="EC" id="6.3.5.4" evidence="3"/>
<feature type="binding site" evidence="9">
    <location>
        <position position="296"/>
    </location>
    <ligand>
        <name>ATP</name>
        <dbReference type="ChEBI" id="CHEBI:30616"/>
    </ligand>
</feature>
<dbReference type="InterPro" id="IPR017932">
    <property type="entry name" value="GATase_2_dom"/>
</dbReference>
<evidence type="ECO:0000256" key="1">
    <source>
        <dbReference type="ARBA" id="ARBA00005187"/>
    </source>
</evidence>
<evidence type="ECO:0000256" key="8">
    <source>
        <dbReference type="PIRSR" id="PIRSR001589-1"/>
    </source>
</evidence>
<dbReference type="AlphaFoldDB" id="A0A0W0ZKE9"/>
<dbReference type="STRING" id="947033.Lste_2817"/>
<gene>
    <name evidence="12" type="ORF">Lste_2817</name>
</gene>
<dbReference type="CDD" id="cd01991">
    <property type="entry name" value="Asn_synthase_B_C"/>
    <property type="match status" value="1"/>
</dbReference>
<dbReference type="InterPro" id="IPR001962">
    <property type="entry name" value="Asn_synthase"/>
</dbReference>
<evidence type="ECO:0000256" key="5">
    <source>
        <dbReference type="ARBA" id="ARBA00022840"/>
    </source>
</evidence>
<comment type="caution">
    <text evidence="12">The sequence shown here is derived from an EMBL/GenBank/DDBJ whole genome shotgun (WGS) entry which is preliminary data.</text>
</comment>
<dbReference type="Gene3D" id="3.60.20.10">
    <property type="entry name" value="Glutamine Phosphoribosylpyrophosphate, subunit 1, domain 1"/>
    <property type="match status" value="1"/>
</dbReference>
<evidence type="ECO:0000259" key="11">
    <source>
        <dbReference type="PROSITE" id="PS51278"/>
    </source>
</evidence>
<dbReference type="PROSITE" id="PS51278">
    <property type="entry name" value="GATASE_TYPE_2"/>
    <property type="match status" value="1"/>
</dbReference>
<dbReference type="Pfam" id="PF13522">
    <property type="entry name" value="GATase_6"/>
    <property type="match status" value="1"/>
</dbReference>
<dbReference type="GO" id="GO:0006529">
    <property type="term" value="P:asparagine biosynthetic process"/>
    <property type="evidence" value="ECO:0007669"/>
    <property type="project" value="UniProtKB-KW"/>
</dbReference>
<dbReference type="InterPro" id="IPR051786">
    <property type="entry name" value="ASN_synthetase/amidase"/>
</dbReference>
<keyword evidence="12" id="KW-0436">Ligase</keyword>
<comment type="pathway">
    <text evidence="1">Amino-acid biosynthesis; L-asparagine biosynthesis; L-asparagine from L-aspartate (L-Gln route): step 1/1.</text>
</comment>
<evidence type="ECO:0000256" key="2">
    <source>
        <dbReference type="ARBA" id="ARBA00005752"/>
    </source>
</evidence>
<keyword evidence="4 9" id="KW-0547">Nucleotide-binding</keyword>
<dbReference type="PATRIC" id="fig|947033.5.peg.2987"/>
<dbReference type="Pfam" id="PF00733">
    <property type="entry name" value="Asn_synthase"/>
    <property type="match status" value="1"/>
</dbReference>
<protein>
    <recommendedName>
        <fullName evidence="3">asparagine synthase (glutamine-hydrolyzing)</fullName>
        <ecNumber evidence="3">6.3.5.4</ecNumber>
    </recommendedName>
</protein>
<feature type="domain" description="Glutamine amidotransferase type-2" evidence="11">
    <location>
        <begin position="2"/>
        <end position="217"/>
    </location>
</feature>
<sequence>MCGLIGALSWNDFLGETVTRKENALKALNLIESRGPDAKEIWQDGHADLGHVRLAIIDLSLLAGQPMVSACSRYVIVFNGEVYNFLDIKNEIGTEYEWKTDSDTEVILAAFIKFGVDCLQKFHGMFAFAIWDKVDKKLFVARDRMGVKPLYFHASEQLFIFASRPRAIFQLVPNLSKEIDRQGLRYYLESGYLPAPHSYYAAIKKLEPAHYMWVDEFGAETFCYWSLNNIPTELTTDDKHESELLDELDALINKSVQLRMVSNVPVGAFLSGGIDSSLVVAYMKKNANSPVKTFTIGFDDEHFDESNDAELVANHLGTEHVCKRLTPNDLLALMPKYLQEFDEPFFDYSAFPVMAVSQLARNDVTVSLSGDGGDEAFGGYHYYRIIKILSRIQRWPQSIRKALAAGFALIPANKAKLFARALKSNGDVDSFAFIRSVIKDFSGIMQPQFRAETKSFSSLLEAKAQSMHEDVGIVEKSMRLDMAYTLPDDYLQKVDVASMAFSLEAREPLLDHTILEWAAKLPLKWKIRKNVNKYLLRQLAYRYVPRKILDRPKKGFGVPMASWLRNELRPWAESLLADKATMDYLGLDSQYIANIWEKHKAGKWQAQSCLWTILILLQFHQTEHNEHIN</sequence>
<comment type="catalytic activity">
    <reaction evidence="7">
        <text>L-aspartate + L-glutamine + ATP + H2O = L-asparagine + L-glutamate + AMP + diphosphate + H(+)</text>
        <dbReference type="Rhea" id="RHEA:12228"/>
        <dbReference type="ChEBI" id="CHEBI:15377"/>
        <dbReference type="ChEBI" id="CHEBI:15378"/>
        <dbReference type="ChEBI" id="CHEBI:29985"/>
        <dbReference type="ChEBI" id="CHEBI:29991"/>
        <dbReference type="ChEBI" id="CHEBI:30616"/>
        <dbReference type="ChEBI" id="CHEBI:33019"/>
        <dbReference type="ChEBI" id="CHEBI:58048"/>
        <dbReference type="ChEBI" id="CHEBI:58359"/>
        <dbReference type="ChEBI" id="CHEBI:456215"/>
        <dbReference type="EC" id="6.3.5.4"/>
    </reaction>
</comment>
<dbReference type="PANTHER" id="PTHR43284">
    <property type="entry name" value="ASPARAGINE SYNTHETASE (GLUTAMINE-HYDROLYZING)"/>
    <property type="match status" value="1"/>
</dbReference>
<dbReference type="SUPFAM" id="SSF56235">
    <property type="entry name" value="N-terminal nucleophile aminohydrolases (Ntn hydrolases)"/>
    <property type="match status" value="1"/>
</dbReference>
<reference evidence="12 13" key="1">
    <citation type="submission" date="2015-11" db="EMBL/GenBank/DDBJ databases">
        <title>Genomic analysis of 38 Legionella species identifies large and diverse effector repertoires.</title>
        <authorList>
            <person name="Burstein D."/>
            <person name="Amaro F."/>
            <person name="Zusman T."/>
            <person name="Lifshitz Z."/>
            <person name="Cohen O."/>
            <person name="Gilbert J.A."/>
            <person name="Pupko T."/>
            <person name="Shuman H.A."/>
            <person name="Segal G."/>
        </authorList>
    </citation>
    <scope>NUCLEOTIDE SEQUENCE [LARGE SCALE GENOMIC DNA]</scope>
    <source>
        <strain evidence="12 13">IMVS3376</strain>
    </source>
</reference>
<evidence type="ECO:0000256" key="10">
    <source>
        <dbReference type="PIRSR" id="PIRSR001589-3"/>
    </source>
</evidence>
<evidence type="ECO:0000256" key="3">
    <source>
        <dbReference type="ARBA" id="ARBA00012737"/>
    </source>
</evidence>
<proteinExistence type="inferred from homology"/>
<feature type="site" description="Important for beta-aspartyl-AMP intermediate formation" evidence="10">
    <location>
        <position position="371"/>
    </location>
</feature>
<feature type="binding site" evidence="9">
    <location>
        <begin position="369"/>
        <end position="370"/>
    </location>
    <ligand>
        <name>ATP</name>
        <dbReference type="ChEBI" id="CHEBI:30616"/>
    </ligand>
</feature>
<dbReference type="InterPro" id="IPR014729">
    <property type="entry name" value="Rossmann-like_a/b/a_fold"/>
</dbReference>
<feature type="active site" description="For GATase activity" evidence="8">
    <location>
        <position position="2"/>
    </location>
</feature>
<dbReference type="GO" id="GO:0005829">
    <property type="term" value="C:cytosol"/>
    <property type="evidence" value="ECO:0007669"/>
    <property type="project" value="TreeGrafter"/>
</dbReference>
<evidence type="ECO:0000256" key="4">
    <source>
        <dbReference type="ARBA" id="ARBA00022741"/>
    </source>
</evidence>